<protein>
    <submittedName>
        <fullName evidence="2">Uncharacterized protein</fullName>
    </submittedName>
</protein>
<evidence type="ECO:0000256" key="1">
    <source>
        <dbReference type="SAM" id="MobiDB-lite"/>
    </source>
</evidence>
<evidence type="ECO:0000313" key="3">
    <source>
        <dbReference type="EMBL" id="KAB2386432.1"/>
    </source>
</evidence>
<dbReference type="EMBL" id="WBMR01000043">
    <property type="protein sequence ID" value="KAB2380654.1"/>
    <property type="molecule type" value="Genomic_DNA"/>
</dbReference>
<dbReference type="InterPro" id="IPR048142">
    <property type="entry name" value="QRL_CxxC_CxxC"/>
</dbReference>
<proteinExistence type="predicted"/>
<dbReference type="AlphaFoldDB" id="A0A6L3VT19"/>
<reference evidence="2 4" key="1">
    <citation type="submission" date="2019-09" db="EMBL/GenBank/DDBJ databases">
        <title>Actinomadura physcomitrii sp. nov., a novel actinomycete isolated from moss [Physcomitrium sphaericum (Ludw) Fuernr].</title>
        <authorList>
            <person name="Liu C."/>
            <person name="Zhuang X."/>
        </authorList>
    </citation>
    <scope>NUCLEOTIDE SEQUENCE [LARGE SCALE GENOMIC DNA]</scope>
    <source>
        <strain evidence="2 4">CYP1-1B</strain>
    </source>
</reference>
<dbReference type="OrthoDB" id="4553528at2"/>
<dbReference type="RefSeq" id="WP_151539166.1">
    <property type="nucleotide sequence ID" value="NZ_WBMR01000012.1"/>
</dbReference>
<gene>
    <name evidence="3" type="ORF">F9B16_07105</name>
    <name evidence="2" type="ORF">F9B16_17270</name>
</gene>
<organism evidence="2 4">
    <name type="scientific">Actinomadura montaniterrae</name>
    <dbReference type="NCBI Taxonomy" id="1803903"/>
    <lineage>
        <taxon>Bacteria</taxon>
        <taxon>Bacillati</taxon>
        <taxon>Actinomycetota</taxon>
        <taxon>Actinomycetes</taxon>
        <taxon>Streptosporangiales</taxon>
        <taxon>Thermomonosporaceae</taxon>
        <taxon>Actinomadura</taxon>
    </lineage>
</organism>
<keyword evidence="4" id="KW-1185">Reference proteome</keyword>
<dbReference type="NCBIfam" id="NF041638">
    <property type="entry name" value="QRL_CxxC_CxxC"/>
    <property type="match status" value="1"/>
</dbReference>
<dbReference type="Proteomes" id="UP000483004">
    <property type="component" value="Unassembled WGS sequence"/>
</dbReference>
<dbReference type="EMBL" id="WBMR01000012">
    <property type="protein sequence ID" value="KAB2386432.1"/>
    <property type="molecule type" value="Genomic_DNA"/>
</dbReference>
<evidence type="ECO:0000313" key="4">
    <source>
        <dbReference type="Proteomes" id="UP000483004"/>
    </source>
</evidence>
<name>A0A6L3VT19_9ACTN</name>
<feature type="region of interest" description="Disordered" evidence="1">
    <location>
        <begin position="127"/>
        <end position="146"/>
    </location>
</feature>
<sequence>MSRRRSSARFFDPTGARFGIPTWPWRMAPPHLRTRRQLAAENLRPGGQDVAGQVLWNSRRGGGGVRAAYLYDVRLALPKRPPTERQRAALGKALAARRRCPECGRDAGYVLPRHLGTCVDCADAPTTDFPSDIPTDLPTGTEVTAA</sequence>
<evidence type="ECO:0000313" key="2">
    <source>
        <dbReference type="EMBL" id="KAB2380654.1"/>
    </source>
</evidence>
<comment type="caution">
    <text evidence="2">The sequence shown here is derived from an EMBL/GenBank/DDBJ whole genome shotgun (WGS) entry which is preliminary data.</text>
</comment>
<accession>A0A6L3VT19</accession>